<feature type="compositionally biased region" description="Basic and acidic residues" evidence="4">
    <location>
        <begin position="14"/>
        <end position="23"/>
    </location>
</feature>
<sequence length="231" mass="25683">MSQPARAKHTQSSRGEDEKSHKDISYRQYRGEEDLHLVRGLVDVELSEPYSIFTYRYFLQTWPQLCFLAFDGSSCFATIVCKLDQHGNFMRGYIAMLVVERPYRKLGIGSELVKRAVEEMKSNAADEVVLEAETTNHAALALYQNLGFIRDKRLHRYYLSGTDAFRLKLLLPLPPERLAAEQLSAMQLQADAQPDATGADPAALLGAAAEASKSADNAGHPPVHETKSLAA</sequence>
<feature type="domain" description="N-acetyltransferase" evidence="5">
    <location>
        <begin position="24"/>
        <end position="172"/>
    </location>
</feature>
<keyword evidence="7" id="KW-1185">Reference proteome</keyword>
<dbReference type="Gene3D" id="3.40.630.30">
    <property type="match status" value="1"/>
</dbReference>
<reference evidence="6 7" key="1">
    <citation type="journal article" date="2024" name="Nat. Commun.">
        <title>Phylogenomics reveals the evolutionary origins of lichenization in chlorophyte algae.</title>
        <authorList>
            <person name="Puginier C."/>
            <person name="Libourel C."/>
            <person name="Otte J."/>
            <person name="Skaloud P."/>
            <person name="Haon M."/>
            <person name="Grisel S."/>
            <person name="Petersen M."/>
            <person name="Berrin J.G."/>
            <person name="Delaux P.M."/>
            <person name="Dal Grande F."/>
            <person name="Keller J."/>
        </authorList>
    </citation>
    <scope>NUCLEOTIDE SEQUENCE [LARGE SCALE GENOMIC DNA]</scope>
    <source>
        <strain evidence="6 7">SAG 2145</strain>
    </source>
</reference>
<comment type="similarity">
    <text evidence="3">Belongs to the acetyltransferase family. MAK3 subfamily.</text>
</comment>
<dbReference type="EMBL" id="JALJOS010000011">
    <property type="protein sequence ID" value="KAK9833102.1"/>
    <property type="molecule type" value="Genomic_DNA"/>
</dbReference>
<dbReference type="GO" id="GO:0004596">
    <property type="term" value="F:protein-N-terminal amino-acid acetyltransferase activity"/>
    <property type="evidence" value="ECO:0007669"/>
    <property type="project" value="InterPro"/>
</dbReference>
<gene>
    <name evidence="6" type="ORF">WJX74_007253</name>
</gene>
<evidence type="ECO:0000313" key="7">
    <source>
        <dbReference type="Proteomes" id="UP001438707"/>
    </source>
</evidence>
<keyword evidence="1" id="KW-0808">Transferase</keyword>
<dbReference type="AlphaFoldDB" id="A0AAW1RIM8"/>
<dbReference type="Proteomes" id="UP001438707">
    <property type="component" value="Unassembled WGS sequence"/>
</dbReference>
<accession>A0AAW1RIM8</accession>
<feature type="region of interest" description="Disordered" evidence="4">
    <location>
        <begin position="1"/>
        <end position="23"/>
    </location>
</feature>
<dbReference type="InterPro" id="IPR000182">
    <property type="entry name" value="GNAT_dom"/>
</dbReference>
<dbReference type="PANTHER" id="PTHR45896:SF1">
    <property type="entry name" value="N-ALPHA-ACETYLTRANSFERASE 30"/>
    <property type="match status" value="1"/>
</dbReference>
<dbReference type="PROSITE" id="PS51186">
    <property type="entry name" value="GNAT"/>
    <property type="match status" value="1"/>
</dbReference>
<proteinExistence type="inferred from homology"/>
<evidence type="ECO:0000256" key="2">
    <source>
        <dbReference type="ARBA" id="ARBA00023315"/>
    </source>
</evidence>
<dbReference type="GO" id="GO:0031417">
    <property type="term" value="C:NatC complex"/>
    <property type="evidence" value="ECO:0007669"/>
    <property type="project" value="TreeGrafter"/>
</dbReference>
<evidence type="ECO:0000256" key="4">
    <source>
        <dbReference type="SAM" id="MobiDB-lite"/>
    </source>
</evidence>
<dbReference type="CDD" id="cd04301">
    <property type="entry name" value="NAT_SF"/>
    <property type="match status" value="1"/>
</dbReference>
<dbReference type="InterPro" id="IPR016181">
    <property type="entry name" value="Acyl_CoA_acyltransferase"/>
</dbReference>
<organism evidence="6 7">
    <name type="scientific">Apatococcus lobatus</name>
    <dbReference type="NCBI Taxonomy" id="904363"/>
    <lineage>
        <taxon>Eukaryota</taxon>
        <taxon>Viridiplantae</taxon>
        <taxon>Chlorophyta</taxon>
        <taxon>core chlorophytes</taxon>
        <taxon>Trebouxiophyceae</taxon>
        <taxon>Chlorellales</taxon>
        <taxon>Chlorellaceae</taxon>
        <taxon>Apatococcus</taxon>
    </lineage>
</organism>
<comment type="caution">
    <text evidence="6">The sequence shown here is derived from an EMBL/GenBank/DDBJ whole genome shotgun (WGS) entry which is preliminary data.</text>
</comment>
<feature type="compositionally biased region" description="Basic residues" evidence="4">
    <location>
        <begin position="1"/>
        <end position="11"/>
    </location>
</feature>
<name>A0AAW1RIM8_9CHLO</name>
<feature type="compositionally biased region" description="Low complexity" evidence="4">
    <location>
        <begin position="196"/>
        <end position="218"/>
    </location>
</feature>
<keyword evidence="2" id="KW-0012">Acyltransferase</keyword>
<dbReference type="Pfam" id="PF00583">
    <property type="entry name" value="Acetyltransf_1"/>
    <property type="match status" value="1"/>
</dbReference>
<protein>
    <recommendedName>
        <fullName evidence="5">N-acetyltransferase domain-containing protein</fullName>
    </recommendedName>
</protein>
<evidence type="ECO:0000256" key="3">
    <source>
        <dbReference type="ARBA" id="ARBA00024025"/>
    </source>
</evidence>
<evidence type="ECO:0000313" key="6">
    <source>
        <dbReference type="EMBL" id="KAK9833102.1"/>
    </source>
</evidence>
<evidence type="ECO:0000259" key="5">
    <source>
        <dbReference type="PROSITE" id="PS51186"/>
    </source>
</evidence>
<dbReference type="InterPro" id="IPR044542">
    <property type="entry name" value="NAA30-like"/>
</dbReference>
<evidence type="ECO:0000256" key="1">
    <source>
        <dbReference type="ARBA" id="ARBA00022679"/>
    </source>
</evidence>
<feature type="compositionally biased region" description="Basic and acidic residues" evidence="4">
    <location>
        <begin position="222"/>
        <end position="231"/>
    </location>
</feature>
<dbReference type="PANTHER" id="PTHR45896">
    <property type="entry name" value="N-ALPHA-ACETYLTRANSFERASE 30"/>
    <property type="match status" value="1"/>
</dbReference>
<dbReference type="SUPFAM" id="SSF55729">
    <property type="entry name" value="Acyl-CoA N-acyltransferases (Nat)"/>
    <property type="match status" value="1"/>
</dbReference>
<feature type="region of interest" description="Disordered" evidence="4">
    <location>
        <begin position="191"/>
        <end position="231"/>
    </location>
</feature>